<sequence>MRTAGAAPTVDGMSIAAQYALDTWRLAEQAARKETRKRQHDAASTAPAGGSRHAPEGERIRAAAPPLPGAHEAHLLRAWWVARREARRALGPAGSGARHLFAEAGRRHDGGNDGPRDGKRDGTPGGKPDGKRSYRPLGRRAGRA</sequence>
<feature type="compositionally biased region" description="Basic and acidic residues" evidence="1">
    <location>
        <begin position="100"/>
        <end position="132"/>
    </location>
</feature>
<feature type="region of interest" description="Disordered" evidence="1">
    <location>
        <begin position="90"/>
        <end position="144"/>
    </location>
</feature>
<feature type="compositionally biased region" description="Basic residues" evidence="1">
    <location>
        <begin position="133"/>
        <end position="144"/>
    </location>
</feature>
<keyword evidence="3" id="KW-1185">Reference proteome</keyword>
<dbReference type="EMBL" id="BJMM01000021">
    <property type="protein sequence ID" value="GEB51575.1"/>
    <property type="molecule type" value="Genomic_DNA"/>
</dbReference>
<comment type="caution">
    <text evidence="2">The sequence shown here is derived from an EMBL/GenBank/DDBJ whole genome shotgun (WGS) entry which is preliminary data.</text>
</comment>
<reference evidence="2 3" key="1">
    <citation type="submission" date="2019-06" db="EMBL/GenBank/DDBJ databases">
        <title>Whole genome shotgun sequence of Streptomyces cacaoi subsp. cacaoi NBRC 12748.</title>
        <authorList>
            <person name="Hosoyama A."/>
            <person name="Uohara A."/>
            <person name="Ohji S."/>
            <person name="Ichikawa N."/>
        </authorList>
    </citation>
    <scope>NUCLEOTIDE SEQUENCE [LARGE SCALE GENOMIC DNA]</scope>
    <source>
        <strain evidence="2 3">NBRC 12748</strain>
    </source>
</reference>
<dbReference type="Proteomes" id="UP000319210">
    <property type="component" value="Unassembled WGS sequence"/>
</dbReference>
<accession>A0A4Y3R1I9</accession>
<organism evidence="2 3">
    <name type="scientific">Streptomyces cacaoi</name>
    <dbReference type="NCBI Taxonomy" id="1898"/>
    <lineage>
        <taxon>Bacteria</taxon>
        <taxon>Bacillati</taxon>
        <taxon>Actinomycetota</taxon>
        <taxon>Actinomycetes</taxon>
        <taxon>Kitasatosporales</taxon>
        <taxon>Streptomycetaceae</taxon>
        <taxon>Streptomyces</taxon>
    </lineage>
</organism>
<protein>
    <submittedName>
        <fullName evidence="2">Uncharacterized protein</fullName>
    </submittedName>
</protein>
<name>A0A4Y3R1I9_STRCI</name>
<evidence type="ECO:0000313" key="2">
    <source>
        <dbReference type="EMBL" id="GEB51575.1"/>
    </source>
</evidence>
<proteinExistence type="predicted"/>
<feature type="region of interest" description="Disordered" evidence="1">
    <location>
        <begin position="30"/>
        <end position="69"/>
    </location>
</feature>
<evidence type="ECO:0000256" key="1">
    <source>
        <dbReference type="SAM" id="MobiDB-lite"/>
    </source>
</evidence>
<evidence type="ECO:0000313" key="3">
    <source>
        <dbReference type="Proteomes" id="UP000319210"/>
    </source>
</evidence>
<gene>
    <name evidence="2" type="ORF">SCA03_41260</name>
</gene>
<dbReference type="AlphaFoldDB" id="A0A4Y3R1I9"/>